<dbReference type="SUPFAM" id="SSF48592">
    <property type="entry name" value="GroEL equatorial domain-like"/>
    <property type="match status" value="1"/>
</dbReference>
<reference evidence="6 7" key="1">
    <citation type="submission" date="2024-09" db="EMBL/GenBank/DDBJ databases">
        <authorList>
            <person name="Sun Q."/>
            <person name="Mori K."/>
        </authorList>
    </citation>
    <scope>NUCLEOTIDE SEQUENCE [LARGE SCALE GENOMIC DNA]</scope>
    <source>
        <strain evidence="6 7">TBRC 1432</strain>
    </source>
</reference>
<dbReference type="InterPro" id="IPR002423">
    <property type="entry name" value="Cpn60/GroEL/TCP-1"/>
</dbReference>
<comment type="similarity">
    <text evidence="1 3">Belongs to the chaperonin (HSP60) family.</text>
</comment>
<dbReference type="NCBIfam" id="NF009489">
    <property type="entry name" value="PRK12851.1"/>
    <property type="match status" value="1"/>
</dbReference>
<comment type="subunit">
    <text evidence="4">Forms a cylinder of 14 subunits composed of two heptameric rings stacked back-to-back. Interacts with the co-chaperonin GroES.</text>
</comment>
<dbReference type="PRINTS" id="PR00298">
    <property type="entry name" value="CHAPERONIN60"/>
</dbReference>
<evidence type="ECO:0000256" key="5">
    <source>
        <dbReference type="SAM" id="MobiDB-lite"/>
    </source>
</evidence>
<keyword evidence="2" id="KW-0143">Chaperone</keyword>
<dbReference type="Gene3D" id="3.30.260.10">
    <property type="entry name" value="TCP-1-like chaperonin intermediate domain"/>
    <property type="match status" value="1"/>
</dbReference>
<proteinExistence type="inferred from homology"/>
<dbReference type="Proteomes" id="UP001589810">
    <property type="component" value="Unassembled WGS sequence"/>
</dbReference>
<dbReference type="NCBIfam" id="TIGR02348">
    <property type="entry name" value="GroEL"/>
    <property type="match status" value="1"/>
</dbReference>
<evidence type="ECO:0000256" key="4">
    <source>
        <dbReference type="RuleBase" id="RU000419"/>
    </source>
</evidence>
<accession>A0ABV6MT83</accession>
<organism evidence="6 7">
    <name type="scientific">Kutzneria chonburiensis</name>
    <dbReference type="NCBI Taxonomy" id="1483604"/>
    <lineage>
        <taxon>Bacteria</taxon>
        <taxon>Bacillati</taxon>
        <taxon>Actinomycetota</taxon>
        <taxon>Actinomycetes</taxon>
        <taxon>Pseudonocardiales</taxon>
        <taxon>Pseudonocardiaceae</taxon>
        <taxon>Kutzneria</taxon>
    </lineage>
</organism>
<sequence>MAKELRFGAQARDLLLSGVDKLAEAVKSTLGPKGRNVIIEKITGSPVVTNDGVTIAREIHLKDQFENMGAQLVKEAAIKTNDVVGDGTTTATVIAQAIIREGMARISQGGNPVLIKRGIDHAVGLLVEHLEKVAHPVGSRQDFARVAAISANDDDHVGAVIAEALHTVGEGGVVSIEESPKIGMRVDFVEGFEFDNGYLSPYLVTDPGRLEAVLDDPYILMCSEKITKVQELMPILDKVMRDPRPLLVIAENVEGTALSMLVHNHVNGMFKACAVRAPGFGDRRLHKLEDLAAVVGGAVLSRQSGFSLETLTLEHLGRAQQVRITENSTTVVGGFGSEADIEFRVTQLRSELERAVNGTDEDVLTERIGALTGKVALIRVGAATPAELKELQHRVEDALSATRAAMAEGIVPGGGAALLHAEKVLTDLGVTGDYATGAEIVRRALSEPAFLIAANAGLPAAQILARTRELGEDEGFDALHERYGNMVEMGIIDPLRVCRSALQNGASVAGLLLTTNSLIAEEQTPWGGSAALMTEFGPLDEGLHQPSPDASTPQSLGMGPSVA</sequence>
<dbReference type="NCBIfam" id="NF000592">
    <property type="entry name" value="PRK00013.1"/>
    <property type="match status" value="1"/>
</dbReference>
<dbReference type="CDD" id="cd03344">
    <property type="entry name" value="GroEL"/>
    <property type="match status" value="1"/>
</dbReference>
<evidence type="ECO:0000313" key="7">
    <source>
        <dbReference type="Proteomes" id="UP001589810"/>
    </source>
</evidence>
<dbReference type="Gene3D" id="3.50.7.10">
    <property type="entry name" value="GroEL"/>
    <property type="match status" value="1"/>
</dbReference>
<dbReference type="RefSeq" id="WP_379794136.1">
    <property type="nucleotide sequence ID" value="NZ_JBHLUD010000006.1"/>
</dbReference>
<dbReference type="Pfam" id="PF00118">
    <property type="entry name" value="Cpn60_TCP1"/>
    <property type="match status" value="1"/>
</dbReference>
<dbReference type="Gene3D" id="1.10.560.10">
    <property type="entry name" value="GroEL-like equatorial domain"/>
    <property type="match status" value="1"/>
</dbReference>
<dbReference type="PANTHER" id="PTHR45633">
    <property type="entry name" value="60 KDA HEAT SHOCK PROTEIN, MITOCHONDRIAL"/>
    <property type="match status" value="1"/>
</dbReference>
<dbReference type="NCBIfam" id="NF009488">
    <property type="entry name" value="PRK12850.1"/>
    <property type="match status" value="1"/>
</dbReference>
<feature type="region of interest" description="Disordered" evidence="5">
    <location>
        <begin position="538"/>
        <end position="563"/>
    </location>
</feature>
<gene>
    <name evidence="6" type="primary">groL</name>
    <name evidence="6" type="ORF">ACFFH7_18575</name>
</gene>
<evidence type="ECO:0000256" key="3">
    <source>
        <dbReference type="RuleBase" id="RU000418"/>
    </source>
</evidence>
<comment type="function">
    <text evidence="4">Together with its co-chaperonin GroES, plays an essential role in assisting protein folding. The GroEL-GroES system forms a nano-cage that allows encapsulation of the non-native substrate proteins and provides a physical environment optimized to promote and accelerate protein folding.</text>
</comment>
<dbReference type="NCBIfam" id="NF009487">
    <property type="entry name" value="PRK12849.1"/>
    <property type="match status" value="1"/>
</dbReference>
<dbReference type="InterPro" id="IPR027409">
    <property type="entry name" value="GroEL-like_apical_dom_sf"/>
</dbReference>
<evidence type="ECO:0000256" key="2">
    <source>
        <dbReference type="ARBA" id="ARBA00023186"/>
    </source>
</evidence>
<evidence type="ECO:0000256" key="1">
    <source>
        <dbReference type="ARBA" id="ARBA00006607"/>
    </source>
</evidence>
<dbReference type="InterPro" id="IPR027410">
    <property type="entry name" value="TCP-1-like_intermed_sf"/>
</dbReference>
<dbReference type="EMBL" id="JBHLUD010000006">
    <property type="protein sequence ID" value="MFC0543513.1"/>
    <property type="molecule type" value="Genomic_DNA"/>
</dbReference>
<evidence type="ECO:0000313" key="6">
    <source>
        <dbReference type="EMBL" id="MFC0543513.1"/>
    </source>
</evidence>
<name>A0ABV6MT83_9PSEU</name>
<keyword evidence="7" id="KW-1185">Reference proteome</keyword>
<comment type="caution">
    <text evidence="6">The sequence shown here is derived from an EMBL/GenBank/DDBJ whole genome shotgun (WGS) entry which is preliminary data.</text>
</comment>
<dbReference type="InterPro" id="IPR001844">
    <property type="entry name" value="Cpn60/GroEL"/>
</dbReference>
<dbReference type="SUPFAM" id="SSF52029">
    <property type="entry name" value="GroEL apical domain-like"/>
    <property type="match status" value="1"/>
</dbReference>
<protein>
    <recommendedName>
        <fullName evidence="4">60 kDa chaperonin</fullName>
    </recommendedName>
</protein>
<dbReference type="InterPro" id="IPR027413">
    <property type="entry name" value="GROEL-like_equatorial_sf"/>
</dbReference>
<dbReference type="SUPFAM" id="SSF54849">
    <property type="entry name" value="GroEL-intermediate domain like"/>
    <property type="match status" value="1"/>
</dbReference>